<reference evidence="6 7" key="1">
    <citation type="submission" date="2024-07" db="EMBL/GenBank/DDBJ databases">
        <title>Section-level genome sequencing and comparative genomics of Aspergillus sections Usti and Cavernicolus.</title>
        <authorList>
            <consortium name="Lawrence Berkeley National Laboratory"/>
            <person name="Nybo J.L."/>
            <person name="Vesth T.C."/>
            <person name="Theobald S."/>
            <person name="Frisvad J.C."/>
            <person name="Larsen T.O."/>
            <person name="Kjaerboelling I."/>
            <person name="Rothschild-Mancinelli K."/>
            <person name="Lyhne E.K."/>
            <person name="Kogle M.E."/>
            <person name="Barry K."/>
            <person name="Clum A."/>
            <person name="Na H."/>
            <person name="Ledsgaard L."/>
            <person name="Lin J."/>
            <person name="Lipzen A."/>
            <person name="Kuo A."/>
            <person name="Riley R."/>
            <person name="Mondo S."/>
            <person name="Labutti K."/>
            <person name="Haridas S."/>
            <person name="Pangalinan J."/>
            <person name="Salamov A.A."/>
            <person name="Simmons B.A."/>
            <person name="Magnuson J.K."/>
            <person name="Chen J."/>
            <person name="Drula E."/>
            <person name="Henrissat B."/>
            <person name="Wiebenga A."/>
            <person name="Lubbers R.J."/>
            <person name="Gomes A.C."/>
            <person name="Macurrencykelacurrency M.R."/>
            <person name="Stajich J."/>
            <person name="Grigoriev I.V."/>
            <person name="Mortensen U.H."/>
            <person name="De Vries R.P."/>
            <person name="Baker S.E."/>
            <person name="Andersen M.R."/>
        </authorList>
    </citation>
    <scope>NUCLEOTIDE SEQUENCE [LARGE SCALE GENOMIC DNA]</scope>
    <source>
        <strain evidence="6 7">CBS 449.75</strain>
    </source>
</reference>
<evidence type="ECO:0000256" key="4">
    <source>
        <dbReference type="SAM" id="MobiDB-lite"/>
    </source>
</evidence>
<dbReference type="SUPFAM" id="SSF53659">
    <property type="entry name" value="Isocitrate/Isopropylmalate dehydrogenase-like"/>
    <property type="match status" value="1"/>
</dbReference>
<name>A0ABR4LJ50_9EURO</name>
<dbReference type="SUPFAM" id="SSF52499">
    <property type="entry name" value="Isochorismatase-like hydrolases"/>
    <property type="match status" value="1"/>
</dbReference>
<dbReference type="Gene3D" id="3.40.718.10">
    <property type="entry name" value="Isopropylmalate Dehydrogenase"/>
    <property type="match status" value="1"/>
</dbReference>
<protein>
    <submittedName>
        <fullName evidence="6">Isochorismatase-like protein</fullName>
    </submittedName>
</protein>
<dbReference type="Gene3D" id="3.40.50.850">
    <property type="entry name" value="Isochorismatase-like"/>
    <property type="match status" value="1"/>
</dbReference>
<evidence type="ECO:0000259" key="5">
    <source>
        <dbReference type="SMART" id="SM01329"/>
    </source>
</evidence>
<keyword evidence="7" id="KW-1185">Reference proteome</keyword>
<dbReference type="Pfam" id="PF00857">
    <property type="entry name" value="Isochorismatase"/>
    <property type="match status" value="1"/>
</dbReference>
<evidence type="ECO:0000313" key="6">
    <source>
        <dbReference type="EMBL" id="KAL2864491.1"/>
    </source>
</evidence>
<sequence>MSSIQVALAVGNGTGPELAAVFKEVIQTLGSLYDVKIRFIQSPRMYHSYSSLLAINDTDAVTQETLIDAEHYRQFCTEVAALGVGAMFRTSISAQALYLVRDQLHAVKVEHFGLGPSTSILLVRDQAQGFYAGYNEIDGTNNTVSRTSRFSKAVFEQILSFALTRARQVWGGGPDQDDFIVGTVTMVYKFHLFDGLFHSWAQEWQRSFGVRIEFVQGDTMNRNLLALGVQGHQLIISANEYADIMQTILLDRFGLGAQESACAENVYLHPEVRGLREYQTAHGSADDLTGKGIVNPSATIRAAAALLEQQHADCRGVQSRVDQALRQLQGAGIATPDQGGSATTAAFVDGFLQRIMISRDPPPETSGTNHELIISPVPLTREKSCLVVVDFQNDFLPPPGKSNEPMLEQATKCIPQAVDWARREGIEVIFVRFLGDEKFQRPSWRRRNQLQARPPWCVDGTWGAEIAAHVQVQAHERVFDKKAQFDPFLSTEFEKFVTQFDQLVVVGLFLDVCVDATVRGAFQRGLLTRVVRECTAALHLPKERVLGFMEAVYGSEVVTLEGLLASSVQDPGPNTRESGGKSVGNGELLD</sequence>
<feature type="region of interest" description="Disordered" evidence="4">
    <location>
        <begin position="568"/>
        <end position="590"/>
    </location>
</feature>
<gene>
    <name evidence="6" type="ORF">BJX67DRAFT_221257</name>
</gene>
<dbReference type="EMBL" id="JBFXLQ010000040">
    <property type="protein sequence ID" value="KAL2864491.1"/>
    <property type="molecule type" value="Genomic_DNA"/>
</dbReference>
<dbReference type="GeneID" id="98140823"/>
<dbReference type="SMART" id="SM01329">
    <property type="entry name" value="Iso_dh"/>
    <property type="match status" value="1"/>
</dbReference>
<proteinExistence type="inferred from homology"/>
<keyword evidence="3" id="KW-0378">Hydrolase</keyword>
<comment type="similarity">
    <text evidence="2">Belongs to the isocitrate and isopropylmalate dehydrogenases family.</text>
</comment>
<dbReference type="PANTHER" id="PTHR43540:SF1">
    <property type="entry name" value="ISOCHORISMATASE HYDROLASE"/>
    <property type="match status" value="1"/>
</dbReference>
<feature type="domain" description="Isopropylmalate dehydrogenase-like" evidence="5">
    <location>
        <begin position="5"/>
        <end position="351"/>
    </location>
</feature>
<dbReference type="RefSeq" id="XP_070883470.1">
    <property type="nucleotide sequence ID" value="XM_071025751.1"/>
</dbReference>
<evidence type="ECO:0000256" key="3">
    <source>
        <dbReference type="ARBA" id="ARBA00022801"/>
    </source>
</evidence>
<dbReference type="Pfam" id="PF00180">
    <property type="entry name" value="Iso_dh"/>
    <property type="match status" value="1"/>
</dbReference>
<organism evidence="6 7">
    <name type="scientific">Aspergillus lucknowensis</name>
    <dbReference type="NCBI Taxonomy" id="176173"/>
    <lineage>
        <taxon>Eukaryota</taxon>
        <taxon>Fungi</taxon>
        <taxon>Dikarya</taxon>
        <taxon>Ascomycota</taxon>
        <taxon>Pezizomycotina</taxon>
        <taxon>Eurotiomycetes</taxon>
        <taxon>Eurotiomycetidae</taxon>
        <taxon>Eurotiales</taxon>
        <taxon>Aspergillaceae</taxon>
        <taxon>Aspergillus</taxon>
        <taxon>Aspergillus subgen. Nidulantes</taxon>
    </lineage>
</organism>
<comment type="caution">
    <text evidence="6">The sequence shown here is derived from an EMBL/GenBank/DDBJ whole genome shotgun (WGS) entry which is preliminary data.</text>
</comment>
<dbReference type="Proteomes" id="UP001610432">
    <property type="component" value="Unassembled WGS sequence"/>
</dbReference>
<evidence type="ECO:0000256" key="1">
    <source>
        <dbReference type="ARBA" id="ARBA00006336"/>
    </source>
</evidence>
<dbReference type="PANTHER" id="PTHR43540">
    <property type="entry name" value="PEROXYUREIDOACRYLATE/UREIDOACRYLATE AMIDOHYDROLASE-RELATED"/>
    <property type="match status" value="1"/>
</dbReference>
<comment type="similarity">
    <text evidence="1">Belongs to the isochorismatase family.</text>
</comment>
<dbReference type="InterPro" id="IPR024084">
    <property type="entry name" value="IsoPropMal-DH-like_dom"/>
</dbReference>
<evidence type="ECO:0000256" key="2">
    <source>
        <dbReference type="ARBA" id="ARBA00007769"/>
    </source>
</evidence>
<accession>A0ABR4LJ50</accession>
<dbReference type="InterPro" id="IPR000868">
    <property type="entry name" value="Isochorismatase-like_dom"/>
</dbReference>
<dbReference type="InterPro" id="IPR036380">
    <property type="entry name" value="Isochorismatase-like_sf"/>
</dbReference>
<evidence type="ECO:0000313" key="7">
    <source>
        <dbReference type="Proteomes" id="UP001610432"/>
    </source>
</evidence>
<dbReference type="InterPro" id="IPR050272">
    <property type="entry name" value="Isochorismatase-like_hydrls"/>
</dbReference>
<dbReference type="CDD" id="cd00431">
    <property type="entry name" value="cysteine_hydrolases"/>
    <property type="match status" value="1"/>
</dbReference>